<protein>
    <submittedName>
        <fullName evidence="1">Uncharacterized LOC102213076</fullName>
    </submittedName>
    <submittedName>
        <fullName evidence="3 4">Uncharacterized protein LOC102213076</fullName>
    </submittedName>
</protein>
<dbReference type="RefSeq" id="XP_005752916.1">
    <property type="nucleotide sequence ID" value="XM_005752859.1"/>
</dbReference>
<dbReference type="OrthoDB" id="77878at2759"/>
<dbReference type="RefSeq" id="XP_005752915.1">
    <property type="nucleotide sequence ID" value="XM_005752858.1"/>
</dbReference>
<accession>A0A3B4GA54</accession>
<proteinExistence type="predicted"/>
<dbReference type="Gene3D" id="3.40.50.1820">
    <property type="entry name" value="alpha/beta hydrolase"/>
    <property type="match status" value="1"/>
</dbReference>
<dbReference type="Ensembl" id="ENSPNYT00000018964.1">
    <property type="protein sequence ID" value="ENSPNYP00000018501.1"/>
    <property type="gene ID" value="ENSPNYG00000013992.1"/>
</dbReference>
<dbReference type="SUPFAM" id="SSF53474">
    <property type="entry name" value="alpha/beta-Hydrolases"/>
    <property type="match status" value="1"/>
</dbReference>
<reference evidence="1" key="1">
    <citation type="submission" date="2023-09" db="UniProtKB">
        <authorList>
            <consortium name="Ensembl"/>
        </authorList>
    </citation>
    <scope>IDENTIFICATION</scope>
</reference>
<dbReference type="Pfam" id="PF05705">
    <property type="entry name" value="DUF829"/>
    <property type="match status" value="1"/>
</dbReference>
<reference evidence="3 4" key="2">
    <citation type="submission" date="2025-04" db="UniProtKB">
        <authorList>
            <consortium name="RefSeq"/>
        </authorList>
    </citation>
    <scope>IDENTIFICATION</scope>
</reference>
<dbReference type="PANTHER" id="PTHR20908:SF4">
    <property type="entry name" value="SI:DKEY-5I3.5"/>
    <property type="match status" value="1"/>
</dbReference>
<evidence type="ECO:0000313" key="2">
    <source>
        <dbReference type="Proteomes" id="UP000695023"/>
    </source>
</evidence>
<dbReference type="GeneID" id="102213076"/>
<keyword evidence="2" id="KW-1185">Reference proteome</keyword>
<dbReference type="PANTHER" id="PTHR20908">
    <property type="entry name" value="LD15586P"/>
    <property type="match status" value="1"/>
</dbReference>
<dbReference type="InterPro" id="IPR008547">
    <property type="entry name" value="DUF829_TMEM53"/>
</dbReference>
<dbReference type="AlphaFoldDB" id="A0A3B4GA54"/>
<dbReference type="GO" id="GO:0017171">
    <property type="term" value="F:serine hydrolase activity"/>
    <property type="evidence" value="ECO:0007669"/>
    <property type="project" value="TreeGrafter"/>
</dbReference>
<dbReference type="InterPro" id="IPR029058">
    <property type="entry name" value="AB_hydrolase_fold"/>
</dbReference>
<evidence type="ECO:0000313" key="4">
    <source>
        <dbReference type="RefSeq" id="XP_005752916.1"/>
    </source>
</evidence>
<organism evidence="1">
    <name type="scientific">Pundamilia nyererei</name>
    <dbReference type="NCBI Taxonomy" id="303518"/>
    <lineage>
        <taxon>Eukaryota</taxon>
        <taxon>Metazoa</taxon>
        <taxon>Chordata</taxon>
        <taxon>Craniata</taxon>
        <taxon>Vertebrata</taxon>
        <taxon>Euteleostomi</taxon>
        <taxon>Actinopterygii</taxon>
        <taxon>Neopterygii</taxon>
        <taxon>Teleostei</taxon>
        <taxon>Neoteleostei</taxon>
        <taxon>Acanthomorphata</taxon>
        <taxon>Ovalentaria</taxon>
        <taxon>Cichlomorphae</taxon>
        <taxon>Cichliformes</taxon>
        <taxon>Cichlidae</taxon>
        <taxon>African cichlids</taxon>
        <taxon>Pseudocrenilabrinae</taxon>
        <taxon>Haplochromini</taxon>
        <taxon>Pundamilia</taxon>
    </lineage>
</organism>
<dbReference type="GeneTree" id="ENSGT00530000064743"/>
<gene>
    <name evidence="3 4" type="primary">LOC102213076</name>
</gene>
<name>A0A3B4GA54_9CICH</name>
<evidence type="ECO:0000313" key="1">
    <source>
        <dbReference type="Ensembl" id="ENSPNYP00000018501.1"/>
    </source>
</evidence>
<sequence length="281" mass="32171">MFASVALSRGITAHRISKNATFFMNEATFAVPGCQNRTSERHKPLLLMLPWLGSRPQALVKYCDIYFNTGFDVLVFESEVQGFLWPRWGLEHGKTLLELLESERFVSRPLLVHAFSIGGYTFSQLLVHVSKDTNKYQAFTKRITGQIYDSMVAGSLEHMAIGLGKTVFPKCEWLVKQTAMFYFDKFKSHTVDYFDIGLDVFWNTPVTAPVLMFYCNNDPLCDPQNLADLASYWRRRGMDVTEKKWDNSIHAGHLKKHPEEYLSTLCIFLSSLGFTPLKAKL</sequence>
<evidence type="ECO:0000313" key="3">
    <source>
        <dbReference type="RefSeq" id="XP_005752915.1"/>
    </source>
</evidence>
<dbReference type="Proteomes" id="UP000695023">
    <property type="component" value="Unplaced"/>
</dbReference>